<dbReference type="InterPro" id="IPR003599">
    <property type="entry name" value="Ig_sub"/>
</dbReference>
<dbReference type="GeneTree" id="ENSGT01010000222294"/>
<dbReference type="PROSITE" id="PS50835">
    <property type="entry name" value="IG_LIKE"/>
    <property type="match status" value="2"/>
</dbReference>
<dbReference type="Ensembl" id="ENSAPET00000026277.1">
    <property type="protein sequence ID" value="ENSAPEP00000025603.1"/>
    <property type="gene ID" value="ENSAPEG00000018236.1"/>
</dbReference>
<name>A0A3P8TQM9_AMPPE</name>
<dbReference type="Pfam" id="PF07686">
    <property type="entry name" value="V-set"/>
    <property type="match status" value="1"/>
</dbReference>
<dbReference type="InterPro" id="IPR036179">
    <property type="entry name" value="Ig-like_dom_sf"/>
</dbReference>
<feature type="domain" description="Ig-like" evidence="2">
    <location>
        <begin position="167"/>
        <end position="246"/>
    </location>
</feature>
<reference evidence="3 4" key="1">
    <citation type="submission" date="2018-03" db="EMBL/GenBank/DDBJ databases">
        <title>Finding Nemo's genes: A chromosome-scale reference assembly of the genome of the orange clownfish Amphiprion percula.</title>
        <authorList>
            <person name="Lehmann R."/>
        </authorList>
    </citation>
    <scope>NUCLEOTIDE SEQUENCE</scope>
</reference>
<dbReference type="AlphaFoldDB" id="A0A3P8TQM9"/>
<evidence type="ECO:0000256" key="1">
    <source>
        <dbReference type="SAM" id="Phobius"/>
    </source>
</evidence>
<reference evidence="3" key="3">
    <citation type="submission" date="2025-09" db="UniProtKB">
        <authorList>
            <consortium name="Ensembl"/>
        </authorList>
    </citation>
    <scope>IDENTIFICATION</scope>
</reference>
<keyword evidence="1" id="KW-1133">Transmembrane helix</keyword>
<dbReference type="SMART" id="SM00409">
    <property type="entry name" value="IG"/>
    <property type="match status" value="3"/>
</dbReference>
<dbReference type="PANTHER" id="PTHR46013">
    <property type="entry name" value="VASCULAR CELL ADHESION MOLECULE 1"/>
    <property type="match status" value="1"/>
</dbReference>
<dbReference type="Gene3D" id="2.60.40.10">
    <property type="entry name" value="Immunoglobulins"/>
    <property type="match status" value="3"/>
</dbReference>
<dbReference type="PANTHER" id="PTHR46013:SF8">
    <property type="entry name" value="B-CELL RECEPTOR CD22-RELATED"/>
    <property type="match status" value="1"/>
</dbReference>
<dbReference type="SUPFAM" id="SSF48726">
    <property type="entry name" value="Immunoglobulin"/>
    <property type="match status" value="2"/>
</dbReference>
<dbReference type="Proteomes" id="UP000265080">
    <property type="component" value="Chromosome 7"/>
</dbReference>
<evidence type="ECO:0000313" key="4">
    <source>
        <dbReference type="Proteomes" id="UP000265080"/>
    </source>
</evidence>
<protein>
    <recommendedName>
        <fullName evidence="2">Ig-like domain-containing protein</fullName>
    </recommendedName>
</protein>
<keyword evidence="4" id="KW-1185">Reference proteome</keyword>
<proteinExistence type="predicted"/>
<organism evidence="3 4">
    <name type="scientific">Amphiprion percula</name>
    <name type="common">Orange clownfish</name>
    <name type="synonym">Lutjanus percula</name>
    <dbReference type="NCBI Taxonomy" id="161767"/>
    <lineage>
        <taxon>Eukaryota</taxon>
        <taxon>Metazoa</taxon>
        <taxon>Chordata</taxon>
        <taxon>Craniata</taxon>
        <taxon>Vertebrata</taxon>
        <taxon>Euteleostomi</taxon>
        <taxon>Actinopterygii</taxon>
        <taxon>Neopterygii</taxon>
        <taxon>Teleostei</taxon>
        <taxon>Neoteleostei</taxon>
        <taxon>Acanthomorphata</taxon>
        <taxon>Ovalentaria</taxon>
        <taxon>Pomacentridae</taxon>
        <taxon>Amphiprion</taxon>
    </lineage>
</organism>
<dbReference type="SMART" id="SM00408">
    <property type="entry name" value="IGc2"/>
    <property type="match status" value="2"/>
</dbReference>
<dbReference type="Pfam" id="PF13895">
    <property type="entry name" value="Ig_2"/>
    <property type="match status" value="1"/>
</dbReference>
<keyword evidence="1" id="KW-0812">Transmembrane</keyword>
<sequence>EWENASLICSRNTSVLDHVTYSPHLLRLFFYQRCQTYGPRAKTAPPDGPFRPSGRLYKAGSVSADWSVTFENPNPCAVKGSSVEFRCSYNYPDREIVRKIAWYKGQFIDGDWKRIALSDILSYQNRSEYLGDLQHNCSLEIQDLQDDDAGYYYFRFDTDKYGRRSKESVYLTVTELKARVNPKRVRAGDTVTLECGASCPLSTTVWFKDGHPVSKPNFTAQAEDAGNYFCAVEGQESVQSDPVTLDVQYSPLNVSVEVSHAGLLTVGSSVNLTCSSAANPAADSYTWYRSSGSSSVLQVGSGQVLCLPSVDLSHSGLYICQSRNRLGENNSTQVLLTVTETDIYHLILLVGIGVKVVFLLLLPLFIIQAWRRWRNSTADTESHDYENV</sequence>
<dbReference type="InterPro" id="IPR003598">
    <property type="entry name" value="Ig_sub2"/>
</dbReference>
<feature type="domain" description="Ig-like" evidence="2">
    <location>
        <begin position="251"/>
        <end position="339"/>
    </location>
</feature>
<dbReference type="STRING" id="161767.ENSAPEP00000025603"/>
<dbReference type="Pfam" id="PF13927">
    <property type="entry name" value="Ig_3"/>
    <property type="match status" value="1"/>
</dbReference>
<accession>A0A3P8TQM9</accession>
<feature type="transmembrane region" description="Helical" evidence="1">
    <location>
        <begin position="343"/>
        <end position="367"/>
    </location>
</feature>
<dbReference type="InterPro" id="IPR007110">
    <property type="entry name" value="Ig-like_dom"/>
</dbReference>
<dbReference type="InterPro" id="IPR013106">
    <property type="entry name" value="Ig_V-set"/>
</dbReference>
<reference evidence="3" key="2">
    <citation type="submission" date="2025-08" db="UniProtKB">
        <authorList>
            <consortium name="Ensembl"/>
        </authorList>
    </citation>
    <scope>IDENTIFICATION</scope>
</reference>
<evidence type="ECO:0000313" key="3">
    <source>
        <dbReference type="Ensembl" id="ENSAPEP00000025603.1"/>
    </source>
</evidence>
<keyword evidence="1" id="KW-0472">Membrane</keyword>
<dbReference type="InterPro" id="IPR013783">
    <property type="entry name" value="Ig-like_fold"/>
</dbReference>
<evidence type="ECO:0000259" key="2">
    <source>
        <dbReference type="PROSITE" id="PS50835"/>
    </source>
</evidence>